<dbReference type="Pfam" id="PF00229">
    <property type="entry name" value="TNF"/>
    <property type="match status" value="1"/>
</dbReference>
<feature type="domain" description="THD" evidence="6">
    <location>
        <begin position="139"/>
        <end position="247"/>
    </location>
</feature>
<keyword evidence="5" id="KW-1133">Transmembrane helix</keyword>
<name>A0A6J2QUS8_COTGO</name>
<keyword evidence="3" id="KW-0202">Cytokine</keyword>
<dbReference type="GeneID" id="115016975"/>
<dbReference type="Proteomes" id="UP000504630">
    <property type="component" value="Chromosome 12"/>
</dbReference>
<dbReference type="PANTHER" id="PTHR11471">
    <property type="entry name" value="TUMOR NECROSIS FACTOR FAMILY MEMBER"/>
    <property type="match status" value="1"/>
</dbReference>
<protein>
    <submittedName>
        <fullName evidence="8">Uncharacterized protein LOC115016975</fullName>
    </submittedName>
</protein>
<dbReference type="GO" id="GO:0005125">
    <property type="term" value="F:cytokine activity"/>
    <property type="evidence" value="ECO:0007669"/>
    <property type="project" value="UniProtKB-KW"/>
</dbReference>
<accession>A0A6J2QUS8</accession>
<dbReference type="GO" id="GO:0006955">
    <property type="term" value="P:immune response"/>
    <property type="evidence" value="ECO:0007669"/>
    <property type="project" value="InterPro"/>
</dbReference>
<dbReference type="AlphaFoldDB" id="A0A6J2QUS8"/>
<dbReference type="InterPro" id="IPR008983">
    <property type="entry name" value="Tumour_necrosis_fac-like_dom"/>
</dbReference>
<proteinExistence type="inferred from homology"/>
<keyword evidence="4 5" id="KW-0472">Membrane</keyword>
<gene>
    <name evidence="8" type="primary">LOC115016975</name>
</gene>
<evidence type="ECO:0000313" key="8">
    <source>
        <dbReference type="RefSeq" id="XP_029300990.1"/>
    </source>
</evidence>
<evidence type="ECO:0000256" key="5">
    <source>
        <dbReference type="SAM" id="Phobius"/>
    </source>
</evidence>
<organism evidence="7 8">
    <name type="scientific">Cottoperca gobio</name>
    <name type="common">Frogmouth</name>
    <name type="synonym">Aphritis gobio</name>
    <dbReference type="NCBI Taxonomy" id="56716"/>
    <lineage>
        <taxon>Eukaryota</taxon>
        <taxon>Metazoa</taxon>
        <taxon>Chordata</taxon>
        <taxon>Craniata</taxon>
        <taxon>Vertebrata</taxon>
        <taxon>Euteleostomi</taxon>
        <taxon>Actinopterygii</taxon>
        <taxon>Neopterygii</taxon>
        <taxon>Teleostei</taxon>
        <taxon>Neoteleostei</taxon>
        <taxon>Acanthomorphata</taxon>
        <taxon>Eupercaria</taxon>
        <taxon>Perciformes</taxon>
        <taxon>Notothenioidei</taxon>
        <taxon>Bovichtidae</taxon>
        <taxon>Cottoperca</taxon>
    </lineage>
</organism>
<dbReference type="InterPro" id="IPR006052">
    <property type="entry name" value="TNF_dom"/>
</dbReference>
<evidence type="ECO:0000256" key="4">
    <source>
        <dbReference type="ARBA" id="ARBA00023136"/>
    </source>
</evidence>
<comment type="similarity">
    <text evidence="2">Belongs to the tumor necrosis factor family.</text>
</comment>
<dbReference type="Gene3D" id="2.60.120.40">
    <property type="match status" value="1"/>
</dbReference>
<comment type="subcellular location">
    <subcellularLocation>
        <location evidence="1">Membrane</location>
    </subcellularLocation>
</comment>
<dbReference type="InParanoid" id="A0A6J2QUS8"/>
<keyword evidence="7" id="KW-1185">Reference proteome</keyword>
<dbReference type="GO" id="GO:0005615">
    <property type="term" value="C:extracellular space"/>
    <property type="evidence" value="ECO:0007669"/>
    <property type="project" value="UniProtKB-KW"/>
</dbReference>
<evidence type="ECO:0000256" key="3">
    <source>
        <dbReference type="ARBA" id="ARBA00022514"/>
    </source>
</evidence>
<dbReference type="GO" id="GO:0005164">
    <property type="term" value="F:tumor necrosis factor receptor binding"/>
    <property type="evidence" value="ECO:0007669"/>
    <property type="project" value="InterPro"/>
</dbReference>
<keyword evidence="5" id="KW-0812">Transmembrane</keyword>
<evidence type="ECO:0000256" key="2">
    <source>
        <dbReference type="ARBA" id="ARBA00008670"/>
    </source>
</evidence>
<dbReference type="GO" id="GO:0016020">
    <property type="term" value="C:membrane"/>
    <property type="evidence" value="ECO:0007669"/>
    <property type="project" value="UniProtKB-SubCell"/>
</dbReference>
<evidence type="ECO:0000313" key="7">
    <source>
        <dbReference type="Proteomes" id="UP000504630"/>
    </source>
</evidence>
<reference evidence="8" key="1">
    <citation type="submission" date="2025-08" db="UniProtKB">
        <authorList>
            <consortium name="RefSeq"/>
        </authorList>
    </citation>
    <scope>IDENTIFICATION</scope>
</reference>
<dbReference type="PANTHER" id="PTHR11471:SF24">
    <property type="entry name" value="TUMOR NECROSIS FACTOR LIGAND SUPERFAMILY MEMBER 15"/>
    <property type="match status" value="1"/>
</dbReference>
<evidence type="ECO:0000256" key="1">
    <source>
        <dbReference type="ARBA" id="ARBA00004370"/>
    </source>
</evidence>
<evidence type="ECO:0000259" key="6">
    <source>
        <dbReference type="Pfam" id="PF00229"/>
    </source>
</evidence>
<feature type="transmembrane region" description="Helical" evidence="5">
    <location>
        <begin position="48"/>
        <end position="70"/>
    </location>
</feature>
<dbReference type="SUPFAM" id="SSF49842">
    <property type="entry name" value="TNF-like"/>
    <property type="match status" value="1"/>
</dbReference>
<dbReference type="OrthoDB" id="8954529at2759"/>
<dbReference type="RefSeq" id="XP_029300990.1">
    <property type="nucleotide sequence ID" value="XM_029445130.1"/>
</dbReference>
<dbReference type="KEGG" id="cgob:115016975"/>
<sequence>MGQKLIGHTLPAEAAHVDAMMDLGPDEFVLVLIKHCRDMKQQETCLRLISLLLLLSCVALFIFSFGADLWKSENSGSRGQGSAVEQSPASSQLQERVFPADDPQTNFQRLQDFKIHLRSQSEYNKPDGHYIKWDKVFGETYNEEKRAIMIPENGFYFIYLRFALGCHDEDKAANFTRFYVELRNSNEGYNTTIRLLEASDGIACTSIGFRSVFLGQLFDLSKGDNVSVWIGKGYKLINKASFGAFLV</sequence>